<organism evidence="1">
    <name type="scientific">Streptomyces sp. R44</name>
    <dbReference type="NCBI Taxonomy" id="3238633"/>
    <lineage>
        <taxon>Bacteria</taxon>
        <taxon>Bacillati</taxon>
        <taxon>Actinomycetota</taxon>
        <taxon>Actinomycetes</taxon>
        <taxon>Kitasatosporales</taxon>
        <taxon>Streptomycetaceae</taxon>
        <taxon>Streptomyces</taxon>
    </lineage>
</organism>
<gene>
    <name evidence="1" type="ORF">AB5J54_30250</name>
</gene>
<dbReference type="EMBL" id="CP163444">
    <property type="protein sequence ID" value="XDQ74539.1"/>
    <property type="molecule type" value="Genomic_DNA"/>
</dbReference>
<name>A0AB39TAS5_9ACTN</name>
<dbReference type="RefSeq" id="WP_369147061.1">
    <property type="nucleotide sequence ID" value="NZ_CP163444.1"/>
</dbReference>
<proteinExistence type="predicted"/>
<reference evidence="1" key="1">
    <citation type="submission" date="2024-07" db="EMBL/GenBank/DDBJ databases">
        <authorList>
            <person name="Yu S.T."/>
        </authorList>
    </citation>
    <scope>NUCLEOTIDE SEQUENCE</scope>
    <source>
        <strain evidence="1">R44</strain>
    </source>
</reference>
<dbReference type="AlphaFoldDB" id="A0AB39TAS5"/>
<accession>A0AB39TAS5</accession>
<protein>
    <submittedName>
        <fullName evidence="1">Uncharacterized protein</fullName>
    </submittedName>
</protein>
<evidence type="ECO:0000313" key="1">
    <source>
        <dbReference type="EMBL" id="XDQ74539.1"/>
    </source>
</evidence>
<sequence length="77" mass="8294">MAFNRGSLTSAARLYRDVRGHILRLPSGIVCVPTEYRGSGYWAAVPVGGSNATYGAGAWDISIHAEDIDEAERITVQ</sequence>